<evidence type="ECO:0000256" key="1">
    <source>
        <dbReference type="ARBA" id="ARBA00010718"/>
    </source>
</evidence>
<dbReference type="EMBL" id="JAAAJB010000221">
    <property type="protein sequence ID" value="KAG0261311.1"/>
    <property type="molecule type" value="Genomic_DNA"/>
</dbReference>
<dbReference type="Proteomes" id="UP000807716">
    <property type="component" value="Unassembled WGS sequence"/>
</dbReference>
<evidence type="ECO:0000256" key="3">
    <source>
        <dbReference type="ARBA" id="ARBA00022723"/>
    </source>
</evidence>
<feature type="signal peptide" evidence="7">
    <location>
        <begin position="1"/>
        <end position="21"/>
    </location>
</feature>
<dbReference type="Pfam" id="PF00194">
    <property type="entry name" value="Carb_anhydrase"/>
    <property type="match status" value="1"/>
</dbReference>
<accession>A0A9P6U6F8</accession>
<feature type="domain" description="Alpha-carbonic anhydrase" evidence="8">
    <location>
        <begin position="23"/>
        <end position="261"/>
    </location>
</feature>
<dbReference type="SUPFAM" id="SSF51069">
    <property type="entry name" value="Carbonic anhydrase"/>
    <property type="match status" value="1"/>
</dbReference>
<proteinExistence type="inferred from homology"/>
<evidence type="ECO:0000256" key="4">
    <source>
        <dbReference type="ARBA" id="ARBA00022833"/>
    </source>
</evidence>
<evidence type="ECO:0000256" key="7">
    <source>
        <dbReference type="SAM" id="SignalP"/>
    </source>
</evidence>
<dbReference type="PANTHER" id="PTHR18952">
    <property type="entry name" value="CARBONIC ANHYDRASE"/>
    <property type="match status" value="1"/>
</dbReference>
<dbReference type="Gene3D" id="3.10.200.10">
    <property type="entry name" value="Alpha carbonic anhydrase"/>
    <property type="match status" value="1"/>
</dbReference>
<dbReference type="PROSITE" id="PS51144">
    <property type="entry name" value="ALPHA_CA_2"/>
    <property type="match status" value="1"/>
</dbReference>
<dbReference type="CDD" id="cd03124">
    <property type="entry name" value="alpha_CA_prokaryotic_like"/>
    <property type="match status" value="1"/>
</dbReference>
<name>A0A9P6U6F8_9FUNG</name>
<evidence type="ECO:0000256" key="2">
    <source>
        <dbReference type="ARBA" id="ARBA00012925"/>
    </source>
</evidence>
<protein>
    <recommendedName>
        <fullName evidence="2">carbonic anhydrase</fullName>
        <ecNumber evidence="2">4.2.1.1</ecNumber>
    </recommendedName>
</protein>
<keyword evidence="4" id="KW-0862">Zinc</keyword>
<evidence type="ECO:0000256" key="6">
    <source>
        <dbReference type="ARBA" id="ARBA00048348"/>
    </source>
</evidence>
<gene>
    <name evidence="9" type="ORF">DFQ27_003059</name>
</gene>
<keyword evidence="5" id="KW-0456">Lyase</keyword>
<dbReference type="GO" id="GO:0004089">
    <property type="term" value="F:carbonate dehydratase activity"/>
    <property type="evidence" value="ECO:0007669"/>
    <property type="project" value="UniProtKB-EC"/>
</dbReference>
<keyword evidence="10" id="KW-1185">Reference proteome</keyword>
<comment type="catalytic activity">
    <reaction evidence="6">
        <text>hydrogencarbonate + H(+) = CO2 + H2O</text>
        <dbReference type="Rhea" id="RHEA:10748"/>
        <dbReference type="ChEBI" id="CHEBI:15377"/>
        <dbReference type="ChEBI" id="CHEBI:15378"/>
        <dbReference type="ChEBI" id="CHEBI:16526"/>
        <dbReference type="ChEBI" id="CHEBI:17544"/>
        <dbReference type="EC" id="4.2.1.1"/>
    </reaction>
</comment>
<feature type="chain" id="PRO_5040239567" description="carbonic anhydrase" evidence="7">
    <location>
        <begin position="22"/>
        <end position="261"/>
    </location>
</feature>
<evidence type="ECO:0000259" key="8">
    <source>
        <dbReference type="PROSITE" id="PS51144"/>
    </source>
</evidence>
<organism evidence="9 10">
    <name type="scientific">Actinomortierella ambigua</name>
    <dbReference type="NCBI Taxonomy" id="1343610"/>
    <lineage>
        <taxon>Eukaryota</taxon>
        <taxon>Fungi</taxon>
        <taxon>Fungi incertae sedis</taxon>
        <taxon>Mucoromycota</taxon>
        <taxon>Mortierellomycotina</taxon>
        <taxon>Mortierellomycetes</taxon>
        <taxon>Mortierellales</taxon>
        <taxon>Mortierellaceae</taxon>
        <taxon>Actinomortierella</taxon>
    </lineage>
</organism>
<dbReference type="PANTHER" id="PTHR18952:SF265">
    <property type="entry name" value="CARBONIC ANHYDRASE"/>
    <property type="match status" value="1"/>
</dbReference>
<evidence type="ECO:0000256" key="5">
    <source>
        <dbReference type="ARBA" id="ARBA00023239"/>
    </source>
</evidence>
<dbReference type="InterPro" id="IPR041891">
    <property type="entry name" value="Alpha_CA_prokaryot-like"/>
</dbReference>
<keyword evidence="3" id="KW-0479">Metal-binding</keyword>
<dbReference type="InterPro" id="IPR023561">
    <property type="entry name" value="Carbonic_anhydrase_a-class"/>
</dbReference>
<dbReference type="OrthoDB" id="429145at2759"/>
<dbReference type="InterPro" id="IPR036398">
    <property type="entry name" value="CA_dom_sf"/>
</dbReference>
<comment type="similarity">
    <text evidence="1">Belongs to the alpha-carbonic anhydrase family.</text>
</comment>
<keyword evidence="7" id="KW-0732">Signal</keyword>
<dbReference type="EC" id="4.2.1.1" evidence="2"/>
<sequence>MKLSLSVAAISAASLLSTVFAQLPFTYGADDSGPQHWGDLNPQWEKCKSGQSQSPIDVEAEPTYVQTANGTFKYNYEPITNAVIGFNGHSVQVDWTQPTDTNKTSWIELDDGKRYTLTQFHFHTPSEHRVNNRFADGEMHLVHSAPDNTTAVLGLFLELRISNNPWFDWISELDNEVDDLPSGTDTTQTKLSIESIDLPALANATNGFAHRWTYAGSLTTPPCTEGVTWHIVKEPLQLGIEQFNALDDLQGFNSRYIQDRP</sequence>
<evidence type="ECO:0000313" key="9">
    <source>
        <dbReference type="EMBL" id="KAG0261311.1"/>
    </source>
</evidence>
<comment type="caution">
    <text evidence="9">The sequence shown here is derived from an EMBL/GenBank/DDBJ whole genome shotgun (WGS) entry which is preliminary data.</text>
</comment>
<dbReference type="SMART" id="SM01057">
    <property type="entry name" value="Carb_anhydrase"/>
    <property type="match status" value="1"/>
</dbReference>
<dbReference type="GO" id="GO:0008270">
    <property type="term" value="F:zinc ion binding"/>
    <property type="evidence" value="ECO:0007669"/>
    <property type="project" value="InterPro"/>
</dbReference>
<reference evidence="9" key="1">
    <citation type="journal article" date="2020" name="Fungal Divers.">
        <title>Resolving the Mortierellaceae phylogeny through synthesis of multi-gene phylogenetics and phylogenomics.</title>
        <authorList>
            <person name="Vandepol N."/>
            <person name="Liber J."/>
            <person name="Desiro A."/>
            <person name="Na H."/>
            <person name="Kennedy M."/>
            <person name="Barry K."/>
            <person name="Grigoriev I.V."/>
            <person name="Miller A.N."/>
            <person name="O'Donnell K."/>
            <person name="Stajich J.E."/>
            <person name="Bonito G."/>
        </authorList>
    </citation>
    <scope>NUCLEOTIDE SEQUENCE</scope>
    <source>
        <strain evidence="9">BC1065</strain>
    </source>
</reference>
<dbReference type="InterPro" id="IPR001148">
    <property type="entry name" value="CA_dom"/>
</dbReference>
<dbReference type="AlphaFoldDB" id="A0A9P6U6F8"/>
<evidence type="ECO:0000313" key="10">
    <source>
        <dbReference type="Proteomes" id="UP000807716"/>
    </source>
</evidence>